<dbReference type="AlphaFoldDB" id="A0A1J6KFC6"/>
<organism evidence="1 2">
    <name type="scientific">Nicotiana attenuata</name>
    <name type="common">Coyote tobacco</name>
    <dbReference type="NCBI Taxonomy" id="49451"/>
    <lineage>
        <taxon>Eukaryota</taxon>
        <taxon>Viridiplantae</taxon>
        <taxon>Streptophyta</taxon>
        <taxon>Embryophyta</taxon>
        <taxon>Tracheophyta</taxon>
        <taxon>Spermatophyta</taxon>
        <taxon>Magnoliopsida</taxon>
        <taxon>eudicotyledons</taxon>
        <taxon>Gunneridae</taxon>
        <taxon>Pentapetalae</taxon>
        <taxon>asterids</taxon>
        <taxon>lamiids</taxon>
        <taxon>Solanales</taxon>
        <taxon>Solanaceae</taxon>
        <taxon>Nicotianoideae</taxon>
        <taxon>Nicotianeae</taxon>
        <taxon>Nicotiana</taxon>
    </lineage>
</organism>
<protein>
    <submittedName>
        <fullName evidence="1">Uncharacterized protein</fullName>
    </submittedName>
</protein>
<evidence type="ECO:0000313" key="2">
    <source>
        <dbReference type="Proteomes" id="UP000187609"/>
    </source>
</evidence>
<evidence type="ECO:0000313" key="1">
    <source>
        <dbReference type="EMBL" id="OIT28118.1"/>
    </source>
</evidence>
<comment type="caution">
    <text evidence="1">The sequence shown here is derived from an EMBL/GenBank/DDBJ whole genome shotgun (WGS) entry which is preliminary data.</text>
</comment>
<dbReference type="Proteomes" id="UP000187609">
    <property type="component" value="Unassembled WGS sequence"/>
</dbReference>
<proteinExistence type="predicted"/>
<name>A0A1J6KFC6_NICAT</name>
<gene>
    <name evidence="1" type="ORF">A4A49_23879</name>
</gene>
<sequence>MSSPTHFAQPSCKTLYTNCLLRAQRPIHSWLFSTQVVNVKIASKLMSQGFTTSSNRLWGGVEVLRVNKQEEARLIVGQTTLIENWTQTTDLLIFPTFHPNHLAQLTVNETPITPRTAAKVTMLSYSQNCSYCSQDCSTLSGLAAPNKVDSMLQRTSANSQQLQRLFRTSPATRGQKNSLFSAQFSD</sequence>
<reference evidence="1" key="1">
    <citation type="submission" date="2016-11" db="EMBL/GenBank/DDBJ databases">
        <title>The genome of Nicotiana attenuata.</title>
        <authorList>
            <person name="Xu S."/>
            <person name="Brockmoeller T."/>
            <person name="Gaquerel E."/>
            <person name="Navarro A."/>
            <person name="Kuhl H."/>
            <person name="Gase K."/>
            <person name="Ling Z."/>
            <person name="Zhou W."/>
            <person name="Kreitzer C."/>
            <person name="Stanke M."/>
            <person name="Tang H."/>
            <person name="Lyons E."/>
            <person name="Pandey P."/>
            <person name="Pandey S.P."/>
            <person name="Timmermann B."/>
            <person name="Baldwin I.T."/>
        </authorList>
    </citation>
    <scope>NUCLEOTIDE SEQUENCE [LARGE SCALE GENOMIC DNA]</scope>
    <source>
        <strain evidence="1">UT</strain>
    </source>
</reference>
<accession>A0A1J6KFC6</accession>
<dbReference type="Gramene" id="OIT28118">
    <property type="protein sequence ID" value="OIT28118"/>
    <property type="gene ID" value="A4A49_23879"/>
</dbReference>
<keyword evidence="2" id="KW-1185">Reference proteome</keyword>
<dbReference type="EMBL" id="MJEQ01002164">
    <property type="protein sequence ID" value="OIT28118.1"/>
    <property type="molecule type" value="Genomic_DNA"/>
</dbReference>